<keyword evidence="4" id="KW-0804">Transcription</keyword>
<evidence type="ECO:0000256" key="1">
    <source>
        <dbReference type="ARBA" id="ARBA00004123"/>
    </source>
</evidence>
<keyword evidence="3" id="KW-0805">Transcription regulation</keyword>
<evidence type="ECO:0000313" key="9">
    <source>
        <dbReference type="Proteomes" id="UP000076798"/>
    </source>
</evidence>
<dbReference type="STRING" id="1314776.A0A166AYA2"/>
<dbReference type="GO" id="GO:0000981">
    <property type="term" value="F:DNA-binding transcription factor activity, RNA polymerase II-specific"/>
    <property type="evidence" value="ECO:0007669"/>
    <property type="project" value="InterPro"/>
</dbReference>
<evidence type="ECO:0000256" key="4">
    <source>
        <dbReference type="ARBA" id="ARBA00023163"/>
    </source>
</evidence>
<dbReference type="GO" id="GO:0003677">
    <property type="term" value="F:DNA binding"/>
    <property type="evidence" value="ECO:0007669"/>
    <property type="project" value="InterPro"/>
</dbReference>
<dbReference type="InterPro" id="IPR001138">
    <property type="entry name" value="Zn2Cys6_DnaBD"/>
</dbReference>
<dbReference type="InterPro" id="IPR050815">
    <property type="entry name" value="TF_fung"/>
</dbReference>
<keyword evidence="5" id="KW-0539">Nucleus</keyword>
<evidence type="ECO:0000256" key="5">
    <source>
        <dbReference type="ARBA" id="ARBA00023242"/>
    </source>
</evidence>
<proteinExistence type="predicted"/>
<keyword evidence="6" id="KW-0175">Coiled coil</keyword>
<keyword evidence="9" id="KW-1185">Reference proteome</keyword>
<dbReference type="PROSITE" id="PS50048">
    <property type="entry name" value="ZN2_CY6_FUNGAL_2"/>
    <property type="match status" value="1"/>
</dbReference>
<dbReference type="GO" id="GO:0005634">
    <property type="term" value="C:nucleus"/>
    <property type="evidence" value="ECO:0007669"/>
    <property type="project" value="UniProtKB-SubCell"/>
</dbReference>
<evidence type="ECO:0000256" key="3">
    <source>
        <dbReference type="ARBA" id="ARBA00023015"/>
    </source>
</evidence>
<dbReference type="SUPFAM" id="SSF57701">
    <property type="entry name" value="Zn2/Cys6 DNA-binding domain"/>
    <property type="match status" value="1"/>
</dbReference>
<dbReference type="Pfam" id="PF00172">
    <property type="entry name" value="Zn_clus"/>
    <property type="match status" value="1"/>
</dbReference>
<dbReference type="InterPro" id="IPR007219">
    <property type="entry name" value="XnlR_reg_dom"/>
</dbReference>
<dbReference type="PANTHER" id="PTHR47338:SF29">
    <property type="entry name" value="ZN(2)-C6 FUNGAL-TYPE DOMAIN-CONTAINING PROTEIN"/>
    <property type="match status" value="1"/>
</dbReference>
<dbReference type="Proteomes" id="UP000076798">
    <property type="component" value="Unassembled WGS sequence"/>
</dbReference>
<dbReference type="CDD" id="cd12148">
    <property type="entry name" value="fungal_TF_MHR"/>
    <property type="match status" value="1"/>
</dbReference>
<evidence type="ECO:0000256" key="2">
    <source>
        <dbReference type="ARBA" id="ARBA00022723"/>
    </source>
</evidence>
<sequence length="485" mass="54047">MSSSTVMEPAGSSSAALFNDTLFRGGACLVCRRKKIKCDGRRPFCEACERTGYQDDCQYDDGRHKSRNQQLAEQIAVLENRIQTLESTRQQASTQPGFPNQDDELTVEQLQFQSSLPEFMHHRFQLCPMMSFYSGFQAPSPTLHNVIRTIAPFFRPGLNGSSNPSSALRSLSMALANGENIVDTITSTSILALYLYMNGRRVEGQYHTSAAVALVFSSQLHQISPQVPIERVTGMALFWQVFYLDRCWSTVIGRAPGFEEGDNPQKFITTPFPGDNRSNRSGSLVRQLIENPSLFPSNNIESLMIKSAIVFEQSAQFSNVTSGSTNPPDWNQYFKLQAAVEHLLPTVPPLGNTSNTDLRIPVIYTLLHTATIYIYHPFVANDRNLQLLSLDAARSILGVIRAIRSSRYQFLDPILTFCWKVTAEIFIREKILAVGSSVPDQEVIVQGLQDEVHVVVTALRKLSLIFPVADAILRQVEGQIESSAS</sequence>
<dbReference type="PROSITE" id="PS00463">
    <property type="entry name" value="ZN2_CY6_FUNGAL_1"/>
    <property type="match status" value="1"/>
</dbReference>
<dbReference type="Pfam" id="PF04082">
    <property type="entry name" value="Fungal_trans"/>
    <property type="match status" value="1"/>
</dbReference>
<evidence type="ECO:0000313" key="8">
    <source>
        <dbReference type="EMBL" id="KZT35809.1"/>
    </source>
</evidence>
<protein>
    <recommendedName>
        <fullName evidence="7">Zn(2)-C6 fungal-type domain-containing protein</fullName>
    </recommendedName>
</protein>
<dbReference type="InterPro" id="IPR036864">
    <property type="entry name" value="Zn2-C6_fun-type_DNA-bd_sf"/>
</dbReference>
<feature type="coiled-coil region" evidence="6">
    <location>
        <begin position="68"/>
        <end position="95"/>
    </location>
</feature>
<name>A0A166AYA2_9AGAM</name>
<dbReference type="Gene3D" id="4.10.240.10">
    <property type="entry name" value="Zn(2)-C6 fungal-type DNA-binding domain"/>
    <property type="match status" value="1"/>
</dbReference>
<dbReference type="SMART" id="SM00066">
    <property type="entry name" value="GAL4"/>
    <property type="match status" value="1"/>
</dbReference>
<evidence type="ECO:0000256" key="6">
    <source>
        <dbReference type="SAM" id="Coils"/>
    </source>
</evidence>
<reference evidence="8 9" key="1">
    <citation type="journal article" date="2016" name="Mol. Biol. Evol.">
        <title>Comparative Genomics of Early-Diverging Mushroom-Forming Fungi Provides Insights into the Origins of Lignocellulose Decay Capabilities.</title>
        <authorList>
            <person name="Nagy L.G."/>
            <person name="Riley R."/>
            <person name="Tritt A."/>
            <person name="Adam C."/>
            <person name="Daum C."/>
            <person name="Floudas D."/>
            <person name="Sun H."/>
            <person name="Yadav J.S."/>
            <person name="Pangilinan J."/>
            <person name="Larsson K.H."/>
            <person name="Matsuura K."/>
            <person name="Barry K."/>
            <person name="Labutti K."/>
            <person name="Kuo R."/>
            <person name="Ohm R.A."/>
            <person name="Bhattacharya S.S."/>
            <person name="Shirouzu T."/>
            <person name="Yoshinaga Y."/>
            <person name="Martin F.M."/>
            <person name="Grigoriev I.V."/>
            <person name="Hibbett D.S."/>
        </authorList>
    </citation>
    <scope>NUCLEOTIDE SEQUENCE [LARGE SCALE GENOMIC DNA]</scope>
    <source>
        <strain evidence="8 9">HHB10207 ss-3</strain>
    </source>
</reference>
<organism evidence="8 9">
    <name type="scientific">Sistotremastrum suecicum HHB10207 ss-3</name>
    <dbReference type="NCBI Taxonomy" id="1314776"/>
    <lineage>
        <taxon>Eukaryota</taxon>
        <taxon>Fungi</taxon>
        <taxon>Dikarya</taxon>
        <taxon>Basidiomycota</taxon>
        <taxon>Agaricomycotina</taxon>
        <taxon>Agaricomycetes</taxon>
        <taxon>Sistotremastrales</taxon>
        <taxon>Sistotremastraceae</taxon>
        <taxon>Sistotremastrum</taxon>
    </lineage>
</organism>
<dbReference type="PANTHER" id="PTHR47338">
    <property type="entry name" value="ZN(II)2CYS6 TRANSCRIPTION FACTOR (EUROFUNG)-RELATED"/>
    <property type="match status" value="1"/>
</dbReference>
<dbReference type="EMBL" id="KV428127">
    <property type="protein sequence ID" value="KZT35809.1"/>
    <property type="molecule type" value="Genomic_DNA"/>
</dbReference>
<dbReference type="CDD" id="cd00067">
    <property type="entry name" value="GAL4"/>
    <property type="match status" value="1"/>
</dbReference>
<dbReference type="AlphaFoldDB" id="A0A166AYA2"/>
<feature type="domain" description="Zn(2)-C6 fungal-type" evidence="7">
    <location>
        <begin position="27"/>
        <end position="59"/>
    </location>
</feature>
<dbReference type="GO" id="GO:0008270">
    <property type="term" value="F:zinc ion binding"/>
    <property type="evidence" value="ECO:0007669"/>
    <property type="project" value="InterPro"/>
</dbReference>
<gene>
    <name evidence="8" type="ORF">SISSUDRAFT_1064187</name>
</gene>
<dbReference type="GO" id="GO:0006351">
    <property type="term" value="P:DNA-templated transcription"/>
    <property type="evidence" value="ECO:0007669"/>
    <property type="project" value="InterPro"/>
</dbReference>
<accession>A0A166AYA2</accession>
<evidence type="ECO:0000259" key="7">
    <source>
        <dbReference type="PROSITE" id="PS50048"/>
    </source>
</evidence>
<keyword evidence="2" id="KW-0479">Metal-binding</keyword>
<comment type="subcellular location">
    <subcellularLocation>
        <location evidence="1">Nucleus</location>
    </subcellularLocation>
</comment>
<dbReference type="OrthoDB" id="39175at2759"/>